<dbReference type="InterPro" id="IPR033138">
    <property type="entry name" value="Cu_oxidase_CS"/>
</dbReference>
<dbReference type="SUPFAM" id="SSF49503">
    <property type="entry name" value="Cupredoxins"/>
    <property type="match status" value="1"/>
</dbReference>
<dbReference type="PROSITE" id="PS51257">
    <property type="entry name" value="PROKAR_LIPOPROTEIN"/>
    <property type="match status" value="1"/>
</dbReference>
<dbReference type="Pfam" id="PF13473">
    <property type="entry name" value="Cupredoxin_1"/>
    <property type="match status" value="1"/>
</dbReference>
<accession>A0A6C0NYI9</accession>
<evidence type="ECO:0000256" key="3">
    <source>
        <dbReference type="SAM" id="SignalP"/>
    </source>
</evidence>
<feature type="signal peptide" evidence="3">
    <location>
        <begin position="1"/>
        <end position="23"/>
    </location>
</feature>
<organism evidence="5 6">
    <name type="scientific">Paenibacillus rhizovicinus</name>
    <dbReference type="NCBI Taxonomy" id="2704463"/>
    <lineage>
        <taxon>Bacteria</taxon>
        <taxon>Bacillati</taxon>
        <taxon>Bacillota</taxon>
        <taxon>Bacilli</taxon>
        <taxon>Bacillales</taxon>
        <taxon>Paenibacillaceae</taxon>
        <taxon>Paenibacillus</taxon>
    </lineage>
</organism>
<dbReference type="GO" id="GO:0046872">
    <property type="term" value="F:metal ion binding"/>
    <property type="evidence" value="ECO:0007669"/>
    <property type="project" value="UniProtKB-KW"/>
</dbReference>
<feature type="domain" description="EfeO-type cupredoxin-like" evidence="4">
    <location>
        <begin position="35"/>
        <end position="125"/>
    </location>
</feature>
<keyword evidence="1" id="KW-0479">Metal-binding</keyword>
<dbReference type="InterPro" id="IPR050845">
    <property type="entry name" value="Cu-binding_ET"/>
</dbReference>
<keyword evidence="2" id="KW-0186">Copper</keyword>
<keyword evidence="3" id="KW-0732">Signal</keyword>
<proteinExistence type="predicted"/>
<evidence type="ECO:0000259" key="4">
    <source>
        <dbReference type="Pfam" id="PF13473"/>
    </source>
</evidence>
<reference evidence="5 6" key="1">
    <citation type="submission" date="2020-02" db="EMBL/GenBank/DDBJ databases">
        <title>Paenibacillus sp. nov., isolated from rhizosphere soil of tomato.</title>
        <authorList>
            <person name="Weon H.-Y."/>
            <person name="Lee S.A."/>
        </authorList>
    </citation>
    <scope>NUCLEOTIDE SEQUENCE [LARGE SCALE GENOMIC DNA]</scope>
    <source>
        <strain evidence="5 6">14171R-81</strain>
    </source>
</reference>
<dbReference type="PROSITE" id="PS00079">
    <property type="entry name" value="MULTICOPPER_OXIDASE1"/>
    <property type="match status" value="1"/>
</dbReference>
<dbReference type="AlphaFoldDB" id="A0A6C0NYI9"/>
<dbReference type="InterPro" id="IPR028096">
    <property type="entry name" value="EfeO_Cupredoxin"/>
</dbReference>
<dbReference type="EMBL" id="CP048286">
    <property type="protein sequence ID" value="QHW31006.1"/>
    <property type="molecule type" value="Genomic_DNA"/>
</dbReference>
<dbReference type="PROSITE" id="PS00196">
    <property type="entry name" value="COPPER_BLUE"/>
    <property type="match status" value="1"/>
</dbReference>
<evidence type="ECO:0000256" key="1">
    <source>
        <dbReference type="ARBA" id="ARBA00022723"/>
    </source>
</evidence>
<evidence type="ECO:0000313" key="5">
    <source>
        <dbReference type="EMBL" id="QHW31006.1"/>
    </source>
</evidence>
<dbReference type="Gene3D" id="2.60.40.420">
    <property type="entry name" value="Cupredoxins - blue copper proteins"/>
    <property type="match status" value="1"/>
</dbReference>
<feature type="chain" id="PRO_5025342050" description="EfeO-type cupredoxin-like domain-containing protein" evidence="3">
    <location>
        <begin position="24"/>
        <end position="134"/>
    </location>
</feature>
<name>A0A6C0NYI9_9BACL</name>
<dbReference type="KEGG" id="prz:GZH47_09175"/>
<evidence type="ECO:0000313" key="6">
    <source>
        <dbReference type="Proteomes" id="UP000479114"/>
    </source>
</evidence>
<dbReference type="Proteomes" id="UP000479114">
    <property type="component" value="Chromosome"/>
</dbReference>
<gene>
    <name evidence="5" type="ORF">GZH47_09175</name>
</gene>
<sequence length="134" mass="14176">MFKQVLTTLLLAGLTLGMLTACSSESEPSAASGAASASETSGSQTIKLTLTEFSFSQKEITVKKGETVHFVLTNAGAYPHDINSEELALDKDVDPGQTAEFDWTAPDKAGTYQVICDKPGHMDKGMTMSLIVNG</sequence>
<dbReference type="InterPro" id="IPR028871">
    <property type="entry name" value="BlueCu_1_BS"/>
</dbReference>
<dbReference type="PANTHER" id="PTHR38439">
    <property type="entry name" value="AURACYANIN-B"/>
    <property type="match status" value="1"/>
</dbReference>
<dbReference type="InterPro" id="IPR008972">
    <property type="entry name" value="Cupredoxin"/>
</dbReference>
<protein>
    <recommendedName>
        <fullName evidence="4">EfeO-type cupredoxin-like domain-containing protein</fullName>
    </recommendedName>
</protein>
<evidence type="ECO:0000256" key="2">
    <source>
        <dbReference type="ARBA" id="ARBA00023008"/>
    </source>
</evidence>
<dbReference type="RefSeq" id="WP_162639815.1">
    <property type="nucleotide sequence ID" value="NZ_CP048286.1"/>
</dbReference>
<keyword evidence="6" id="KW-1185">Reference proteome</keyword>
<dbReference type="PANTHER" id="PTHR38439:SF3">
    <property type="entry name" value="COPPER-RESISTANT CUPROPROTEIN COPI"/>
    <property type="match status" value="1"/>
</dbReference>